<sequence length="887" mass="97226">MTNRFWPVARGHRITSPFGPRWGTHHAGVDFGWDGGSANRPVYACAGGRVTRSGAAAGYGGPDPAGWLVIDHPTEDGGGTTEYGHIVGEVVDGTRVEAGQRIGHINPDQASNGGVAPHLHLSVMPLGYDPSRKIDPMPWLKDAAYPGEHVSPERPSEATTDDLVGKEMVDYSAGIPGARAIKDAGFVGAVRYVSERRANWMQGKPLTRAEADDFKHHGLQLVSNYQFAKGGFATSDYNRGFPGGAQDARKAQDIHEAAGGHPRGVIYVSIDAAPSQAEWDGKVRPYLEAWQEFLGNERLGVYCNPWVIDRCLEAGIGTFFWEHGWGGDIDAAAHPAAHIKQFEIDRRRVNGIGVDRNRILKPLFGQWGTEGEAVPVTPREQPEQAVPQLKPLTKVWRGDPVWLPKVMRLWGLALTDVGNPMNCGHGDFREVRGVIGHHTAGGTTNDWKVVKNGRAGLAGPLAQLVLEKDGTFKFIAVGICNHAGPGRGSAWAPKFTTDANWYTIGIEAVSRGIPPWDWTPEQLRSYKICTAAILWYLGKDSSWFCGHREYNLVHGKIDPAGIDLDQFRREVQELIDRGPDVYRNAGPQPGVKTRIEQVRDTNDWLGHTTIVERERPSPDGVGRYAHYEHGSIYFHPEIGTFAVPKPGIYDFWASVGWETSFLGYPTDDAVQVDQGTWQNFQHGTIYHRTGDDHAWPVHGGIAETWRSAGGVTGKFGWPQSREIEHCSDTVYQEFENGRIYWRFTGGPVAVPDVAGGVPPTEAPPVVGEPETDARDQVGDTVHGAEDVSPVTRPAANATWDGIWRVGVEPLSGDQVRLIQRRALRAFGSYSRPLGVQINGVYDGPTGKFVKEFQSRKNSTGFQPRLPANPNAQPGDCDYETKKALGVL</sequence>
<evidence type="ECO:0000313" key="4">
    <source>
        <dbReference type="Proteomes" id="UP000682202"/>
    </source>
</evidence>
<dbReference type="SMART" id="SM00644">
    <property type="entry name" value="Ami_2"/>
    <property type="match status" value="1"/>
</dbReference>
<dbReference type="GO" id="GO:0008745">
    <property type="term" value="F:N-acetylmuramoyl-L-alanine amidase activity"/>
    <property type="evidence" value="ECO:0007669"/>
    <property type="project" value="InterPro"/>
</dbReference>
<dbReference type="GO" id="GO:0004222">
    <property type="term" value="F:metalloendopeptidase activity"/>
    <property type="evidence" value="ECO:0007669"/>
    <property type="project" value="TreeGrafter"/>
</dbReference>
<gene>
    <name evidence="3" type="ORF">F6B93_02715</name>
</gene>
<organism evidence="3 4">
    <name type="scientific">Mycobacterium spongiae</name>
    <dbReference type="NCBI Taxonomy" id="886343"/>
    <lineage>
        <taxon>Bacteria</taxon>
        <taxon>Bacillati</taxon>
        <taxon>Actinomycetota</taxon>
        <taxon>Actinomycetes</taxon>
        <taxon>Mycobacteriales</taxon>
        <taxon>Mycobacteriaceae</taxon>
        <taxon>Mycobacterium</taxon>
    </lineage>
</organism>
<dbReference type="InterPro" id="IPR016047">
    <property type="entry name" value="M23ase_b-sheet_dom"/>
</dbReference>
<evidence type="ECO:0000256" key="1">
    <source>
        <dbReference type="SAM" id="MobiDB-lite"/>
    </source>
</evidence>
<dbReference type="Gene3D" id="3.40.80.10">
    <property type="entry name" value="Peptidoglycan recognition protein-like"/>
    <property type="match status" value="1"/>
</dbReference>
<dbReference type="Proteomes" id="UP000682202">
    <property type="component" value="Chromosome"/>
</dbReference>
<evidence type="ECO:0000313" key="3">
    <source>
        <dbReference type="EMBL" id="QUR66138.1"/>
    </source>
</evidence>
<dbReference type="Gene3D" id="3.20.20.80">
    <property type="entry name" value="Glycosidases"/>
    <property type="match status" value="1"/>
</dbReference>
<dbReference type="Pfam" id="PF01510">
    <property type="entry name" value="Amidase_2"/>
    <property type="match status" value="1"/>
</dbReference>
<protein>
    <submittedName>
        <fullName evidence="3">DUF1906 domain-containing protein</fullName>
    </submittedName>
</protein>
<dbReference type="Gene3D" id="2.70.70.10">
    <property type="entry name" value="Glucose Permease (Domain IIA)"/>
    <property type="match status" value="1"/>
</dbReference>
<accession>A0A975JVH6</accession>
<dbReference type="CDD" id="cd12797">
    <property type="entry name" value="M23_peptidase"/>
    <property type="match status" value="1"/>
</dbReference>
<dbReference type="InterPro" id="IPR011055">
    <property type="entry name" value="Dup_hybrid_motif"/>
</dbReference>
<dbReference type="Pfam" id="PF08310">
    <property type="entry name" value="LGFP"/>
    <property type="match status" value="2"/>
</dbReference>
<dbReference type="AlphaFoldDB" id="A0A975JVH6"/>
<dbReference type="PANTHER" id="PTHR21666">
    <property type="entry name" value="PEPTIDASE-RELATED"/>
    <property type="match status" value="1"/>
</dbReference>
<dbReference type="SUPFAM" id="SSF51261">
    <property type="entry name" value="Duplicated hybrid motif"/>
    <property type="match status" value="1"/>
</dbReference>
<dbReference type="GO" id="GO:0009253">
    <property type="term" value="P:peptidoglycan catabolic process"/>
    <property type="evidence" value="ECO:0007669"/>
    <property type="project" value="InterPro"/>
</dbReference>
<dbReference type="InterPro" id="IPR036505">
    <property type="entry name" value="Amidase/PGRP_sf"/>
</dbReference>
<dbReference type="RefSeq" id="WP_211697616.1">
    <property type="nucleotide sequence ID" value="NZ_CP046600.1"/>
</dbReference>
<reference evidence="3" key="1">
    <citation type="submission" date="2019-12" db="EMBL/GenBank/DDBJ databases">
        <title>Mycobacterium spongiae sp. nov.</title>
        <authorList>
            <person name="Stinear T."/>
        </authorList>
    </citation>
    <scope>NUCLEOTIDE SEQUENCE</scope>
    <source>
        <strain evidence="3">FSD4b-SM</strain>
    </source>
</reference>
<feature type="region of interest" description="Disordered" evidence="1">
    <location>
        <begin position="857"/>
        <end position="879"/>
    </location>
</feature>
<dbReference type="Pfam" id="PF01551">
    <property type="entry name" value="Peptidase_M23"/>
    <property type="match status" value="1"/>
</dbReference>
<dbReference type="EMBL" id="CP046600">
    <property type="protein sequence ID" value="QUR66138.1"/>
    <property type="molecule type" value="Genomic_DNA"/>
</dbReference>
<name>A0A975JVH6_9MYCO</name>
<dbReference type="Pfam" id="PF08924">
    <property type="entry name" value="Rv2525c_GlyHyd-like"/>
    <property type="match status" value="1"/>
</dbReference>
<dbReference type="SUPFAM" id="SSF51445">
    <property type="entry name" value="(Trans)glycosidases"/>
    <property type="match status" value="1"/>
</dbReference>
<keyword evidence="4" id="KW-1185">Reference proteome</keyword>
<proteinExistence type="predicted"/>
<evidence type="ECO:0000259" key="2">
    <source>
        <dbReference type="SMART" id="SM00644"/>
    </source>
</evidence>
<dbReference type="InterPro" id="IPR002502">
    <property type="entry name" value="Amidase_domain"/>
</dbReference>
<dbReference type="PANTHER" id="PTHR21666:SF270">
    <property type="entry name" value="MUREIN HYDROLASE ACTIVATOR ENVC"/>
    <property type="match status" value="1"/>
</dbReference>
<dbReference type="InterPro" id="IPR015020">
    <property type="entry name" value="Rv2525c-like_Glyco_Hydro-like"/>
</dbReference>
<dbReference type="InterPro" id="IPR050570">
    <property type="entry name" value="Cell_wall_metabolism_enzyme"/>
</dbReference>
<dbReference type="InterPro" id="IPR013207">
    <property type="entry name" value="LGFP"/>
</dbReference>
<dbReference type="KEGG" id="mspg:F6B93_02715"/>
<dbReference type="InterPro" id="IPR017853">
    <property type="entry name" value="GH"/>
</dbReference>
<feature type="domain" description="N-acetylmuramoyl-L-alanine amidase" evidence="2">
    <location>
        <begin position="419"/>
        <end position="560"/>
    </location>
</feature>
<dbReference type="SUPFAM" id="SSF55846">
    <property type="entry name" value="N-acetylmuramoyl-L-alanine amidase-like"/>
    <property type="match status" value="1"/>
</dbReference>